<protein>
    <submittedName>
        <fullName evidence="1">Uncharacterized protein</fullName>
    </submittedName>
</protein>
<reference evidence="1 2" key="1">
    <citation type="journal article" date="2013" name="BMC Genomics">
        <title>Reconstruction of the lipid metabolism for the microalga Monoraphidium neglectum from its genome sequence reveals characteristics suitable for biofuel production.</title>
        <authorList>
            <person name="Bogen C."/>
            <person name="Al-Dilaimi A."/>
            <person name="Albersmeier A."/>
            <person name="Wichmann J."/>
            <person name="Grundmann M."/>
            <person name="Rupp O."/>
            <person name="Lauersen K.J."/>
            <person name="Blifernez-Klassen O."/>
            <person name="Kalinowski J."/>
            <person name="Goesmann A."/>
            <person name="Mussgnug J.H."/>
            <person name="Kruse O."/>
        </authorList>
    </citation>
    <scope>NUCLEOTIDE SEQUENCE [LARGE SCALE GENOMIC DNA]</scope>
    <source>
        <strain evidence="1 2">SAG 48.87</strain>
    </source>
</reference>
<organism evidence="1 2">
    <name type="scientific">Monoraphidium neglectum</name>
    <dbReference type="NCBI Taxonomy" id="145388"/>
    <lineage>
        <taxon>Eukaryota</taxon>
        <taxon>Viridiplantae</taxon>
        <taxon>Chlorophyta</taxon>
        <taxon>core chlorophytes</taxon>
        <taxon>Chlorophyceae</taxon>
        <taxon>CS clade</taxon>
        <taxon>Sphaeropleales</taxon>
        <taxon>Selenastraceae</taxon>
        <taxon>Monoraphidium</taxon>
    </lineage>
</organism>
<dbReference type="AlphaFoldDB" id="A0A0D2MFN0"/>
<evidence type="ECO:0000313" key="2">
    <source>
        <dbReference type="Proteomes" id="UP000054498"/>
    </source>
</evidence>
<accession>A0A0D2MFN0</accession>
<name>A0A0D2MFN0_9CHLO</name>
<dbReference type="KEGG" id="mng:MNEG_6018"/>
<dbReference type="EMBL" id="KK101163">
    <property type="protein sequence ID" value="KIZ01940.1"/>
    <property type="molecule type" value="Genomic_DNA"/>
</dbReference>
<sequence>MSSFGVRLLAPTGKEQPVVLRVTIDGISFHHESGKAIQQIPYASIIKWVPSSLRSRDPGSADCLDIQVETTAGRRDLRMRCASEDAVGDVITCIRGTVQVRRR</sequence>
<dbReference type="RefSeq" id="XP_013900959.1">
    <property type="nucleotide sequence ID" value="XM_014045505.1"/>
</dbReference>
<keyword evidence="2" id="KW-1185">Reference proteome</keyword>
<dbReference type="Proteomes" id="UP000054498">
    <property type="component" value="Unassembled WGS sequence"/>
</dbReference>
<dbReference type="OrthoDB" id="551053at2759"/>
<dbReference type="GeneID" id="25738894"/>
<proteinExistence type="predicted"/>
<gene>
    <name evidence="1" type="ORF">MNEG_6018</name>
</gene>
<evidence type="ECO:0000313" key="1">
    <source>
        <dbReference type="EMBL" id="KIZ01940.1"/>
    </source>
</evidence>